<gene>
    <name evidence="7" type="ORF">Fcan01_20678</name>
</gene>
<accession>A0A226DGG2</accession>
<feature type="transmembrane region" description="Helical" evidence="6">
    <location>
        <begin position="166"/>
        <end position="187"/>
    </location>
</feature>
<feature type="transmembrane region" description="Helical" evidence="6">
    <location>
        <begin position="61"/>
        <end position="80"/>
    </location>
</feature>
<dbReference type="GO" id="GO:0005886">
    <property type="term" value="C:plasma membrane"/>
    <property type="evidence" value="ECO:0007669"/>
    <property type="project" value="UniProtKB-SubCell"/>
</dbReference>
<proteinExistence type="predicted"/>
<evidence type="ECO:0000256" key="5">
    <source>
        <dbReference type="ARBA" id="ARBA00023136"/>
    </source>
</evidence>
<protein>
    <recommendedName>
        <fullName evidence="9">Gustatory receptor</fullName>
    </recommendedName>
</protein>
<keyword evidence="3 6" id="KW-0812">Transmembrane</keyword>
<keyword evidence="4 6" id="KW-1133">Transmembrane helix</keyword>
<feature type="transmembrane region" description="Helical" evidence="6">
    <location>
        <begin position="265"/>
        <end position="286"/>
    </location>
</feature>
<sequence>MGSNLPGKIVAPTLQKHSLLSGAYLPFRILQLSGYFPLSLHSSKNTLSIYKPAWHRCPSTLWILIIIIITFLLTFISALLGNNNVASQALTVFANRGRSTIILTSTVWGFCCVFCPFFCRVDLLTKRARFAKFCENYFQLVEKFQNLDSTFEKNCEKHVGNNRAKLILHLILHLITTFIHTGLYTQSRLRFQDSFSRTNVIDTTRNLLYAGNTALTGFSLHGLIYFVSSYEFGITELLKCLENHELKVHDVVKVYLSLDKNVTQFISMFSTFLNINVVYVFVYLLYDFYFVYIAIELGNFVLGFITAVQILITIWYFYLLSNSASGLANVSKMFCKMVKYLYLKEEMGQGKFVKVTERFQNPNSMPLLDSICIENSAFRLDLRLLLSMLATITTYLVVIVQFQSGDRS</sequence>
<keyword evidence="2" id="KW-1003">Cell membrane</keyword>
<evidence type="ECO:0008006" key="9">
    <source>
        <dbReference type="Google" id="ProtNLM"/>
    </source>
</evidence>
<keyword evidence="8" id="KW-1185">Reference proteome</keyword>
<dbReference type="Proteomes" id="UP000198287">
    <property type="component" value="Unassembled WGS sequence"/>
</dbReference>
<evidence type="ECO:0000313" key="7">
    <source>
        <dbReference type="EMBL" id="OXA44303.1"/>
    </source>
</evidence>
<feature type="transmembrane region" description="Helical" evidence="6">
    <location>
        <begin position="384"/>
        <end position="402"/>
    </location>
</feature>
<evidence type="ECO:0000256" key="3">
    <source>
        <dbReference type="ARBA" id="ARBA00022692"/>
    </source>
</evidence>
<dbReference type="OrthoDB" id="8298850at2759"/>
<dbReference type="InterPro" id="IPR013604">
    <property type="entry name" value="7TM_chemorcpt"/>
</dbReference>
<organism evidence="7 8">
    <name type="scientific">Folsomia candida</name>
    <name type="common">Springtail</name>
    <dbReference type="NCBI Taxonomy" id="158441"/>
    <lineage>
        <taxon>Eukaryota</taxon>
        <taxon>Metazoa</taxon>
        <taxon>Ecdysozoa</taxon>
        <taxon>Arthropoda</taxon>
        <taxon>Hexapoda</taxon>
        <taxon>Collembola</taxon>
        <taxon>Entomobryomorpha</taxon>
        <taxon>Isotomoidea</taxon>
        <taxon>Isotomidae</taxon>
        <taxon>Proisotominae</taxon>
        <taxon>Folsomia</taxon>
    </lineage>
</organism>
<comment type="caution">
    <text evidence="7">The sequence shown here is derived from an EMBL/GenBank/DDBJ whole genome shotgun (WGS) entry which is preliminary data.</text>
</comment>
<evidence type="ECO:0000256" key="6">
    <source>
        <dbReference type="SAM" id="Phobius"/>
    </source>
</evidence>
<comment type="subcellular location">
    <subcellularLocation>
        <location evidence="1">Cell membrane</location>
        <topology evidence="1">Multi-pass membrane protein</topology>
    </subcellularLocation>
</comment>
<feature type="transmembrane region" description="Helical" evidence="6">
    <location>
        <begin position="292"/>
        <end position="318"/>
    </location>
</feature>
<feature type="transmembrane region" description="Helical" evidence="6">
    <location>
        <begin position="207"/>
        <end position="227"/>
    </location>
</feature>
<name>A0A226DGG2_FOLCA</name>
<evidence type="ECO:0000256" key="1">
    <source>
        <dbReference type="ARBA" id="ARBA00004651"/>
    </source>
</evidence>
<evidence type="ECO:0000313" key="8">
    <source>
        <dbReference type="Proteomes" id="UP000198287"/>
    </source>
</evidence>
<evidence type="ECO:0000256" key="2">
    <source>
        <dbReference type="ARBA" id="ARBA00022475"/>
    </source>
</evidence>
<dbReference type="EMBL" id="LNIX01000019">
    <property type="protein sequence ID" value="OXA44303.1"/>
    <property type="molecule type" value="Genomic_DNA"/>
</dbReference>
<dbReference type="Pfam" id="PF08395">
    <property type="entry name" value="7tm_7"/>
    <property type="match status" value="1"/>
</dbReference>
<keyword evidence="5 6" id="KW-0472">Membrane</keyword>
<feature type="transmembrane region" description="Helical" evidence="6">
    <location>
        <begin position="100"/>
        <end position="119"/>
    </location>
</feature>
<dbReference type="GO" id="GO:0050909">
    <property type="term" value="P:sensory perception of taste"/>
    <property type="evidence" value="ECO:0007669"/>
    <property type="project" value="InterPro"/>
</dbReference>
<dbReference type="AlphaFoldDB" id="A0A226DGG2"/>
<reference evidence="7 8" key="1">
    <citation type="submission" date="2015-12" db="EMBL/GenBank/DDBJ databases">
        <title>The genome of Folsomia candida.</title>
        <authorList>
            <person name="Faddeeva A."/>
            <person name="Derks M.F."/>
            <person name="Anvar Y."/>
            <person name="Smit S."/>
            <person name="Van Straalen N."/>
            <person name="Roelofs D."/>
        </authorList>
    </citation>
    <scope>NUCLEOTIDE SEQUENCE [LARGE SCALE GENOMIC DNA]</scope>
    <source>
        <strain evidence="7 8">VU population</strain>
        <tissue evidence="7">Whole body</tissue>
    </source>
</reference>
<evidence type="ECO:0000256" key="4">
    <source>
        <dbReference type="ARBA" id="ARBA00022989"/>
    </source>
</evidence>